<dbReference type="Proteomes" id="UP000731465">
    <property type="component" value="Unassembled WGS sequence"/>
</dbReference>
<dbReference type="RefSeq" id="WP_219937735.1">
    <property type="nucleotide sequence ID" value="NZ_JAGFNY010000020.1"/>
</dbReference>
<dbReference type="Pfam" id="PF03888">
    <property type="entry name" value="MucB_RseB"/>
    <property type="match status" value="1"/>
</dbReference>
<accession>A0ABS7DGX3</accession>
<dbReference type="InterPro" id="IPR033434">
    <property type="entry name" value="MucB/RseB_N"/>
</dbReference>
<gene>
    <name evidence="3" type="ORF">J5V48_06360</name>
</gene>
<evidence type="ECO:0000313" key="3">
    <source>
        <dbReference type="EMBL" id="MBW7570513.1"/>
    </source>
</evidence>
<evidence type="ECO:0000259" key="2">
    <source>
        <dbReference type="Pfam" id="PF03888"/>
    </source>
</evidence>
<name>A0ABS7DGX3_9GAMM</name>
<keyword evidence="1" id="KW-0732">Signal</keyword>
<feature type="domain" description="MucB/RseB N-terminal" evidence="2">
    <location>
        <begin position="34"/>
        <end position="188"/>
    </location>
</feature>
<keyword evidence="4" id="KW-1185">Reference proteome</keyword>
<evidence type="ECO:0000313" key="4">
    <source>
        <dbReference type="Proteomes" id="UP000731465"/>
    </source>
</evidence>
<dbReference type="InterPro" id="IPR005588">
    <property type="entry name" value="MucB_RseB"/>
</dbReference>
<dbReference type="Gene3D" id="3.30.200.100">
    <property type="entry name" value="MucB/RseB, C-terminal domain"/>
    <property type="match status" value="1"/>
</dbReference>
<reference evidence="3 4" key="1">
    <citation type="submission" date="2021-03" db="EMBL/GenBank/DDBJ databases">
        <title>Succinivibrio sp. nov. isolated from feces of cow.</title>
        <authorList>
            <person name="Choi J.-Y."/>
        </authorList>
    </citation>
    <scope>NUCLEOTIDE SEQUENCE [LARGE SCALE GENOMIC DNA]</scope>
    <source>
        <strain evidence="3 4">AGMB01872</strain>
    </source>
</reference>
<dbReference type="InterPro" id="IPR038484">
    <property type="entry name" value="MucB/RseB_C_sf"/>
</dbReference>
<dbReference type="PANTHER" id="PTHR38782">
    <property type="match status" value="1"/>
</dbReference>
<protein>
    <recommendedName>
        <fullName evidence="2">MucB/RseB N-terminal domain-containing protein</fullName>
    </recommendedName>
</protein>
<comment type="caution">
    <text evidence="3">The sequence shown here is derived from an EMBL/GenBank/DDBJ whole genome shotgun (WGS) entry which is preliminary data.</text>
</comment>
<dbReference type="EMBL" id="JAGFNY010000020">
    <property type="protein sequence ID" value="MBW7570513.1"/>
    <property type="molecule type" value="Genomic_DNA"/>
</dbReference>
<organism evidence="3 4">
    <name type="scientific">Succinivibrio faecicola</name>
    <dbReference type="NCBI Taxonomy" id="2820300"/>
    <lineage>
        <taxon>Bacteria</taxon>
        <taxon>Pseudomonadati</taxon>
        <taxon>Pseudomonadota</taxon>
        <taxon>Gammaproteobacteria</taxon>
        <taxon>Aeromonadales</taxon>
        <taxon>Succinivibrionaceae</taxon>
        <taxon>Succinivibrio</taxon>
    </lineage>
</organism>
<feature type="chain" id="PRO_5047213093" description="MucB/RseB N-terminal domain-containing protein" evidence="1">
    <location>
        <begin position="24"/>
        <end position="308"/>
    </location>
</feature>
<proteinExistence type="predicted"/>
<sequence>MKLKTIKATLTFLIGSVITNAFAANSCFEHFYDVQNMYTTNNFDATIAHTDSMGINLYALTHLYINNTPYTTWKSLNGELDGYALKGLKGIDFNKDREYVGAMLWHQSLIFDKIMHSQTILKNYECTLVGRTRISGRKVVVSKLSPVDDARYSFLIASDDETNLPVEMSVIAPSNALVTKFTVTAMHSVNAKNGSFPDDVFDSIKLNPKKDLSLAEIWPELTIPSYFALCDYGVQKMGNEMVDYLTFTDGLVDFRVYRNSKTTVMIPSATDGTISVFRKKDQFFEYAVAGEIPLAMSKIILSKIISNE</sequence>
<evidence type="ECO:0000256" key="1">
    <source>
        <dbReference type="SAM" id="SignalP"/>
    </source>
</evidence>
<dbReference type="Gene3D" id="2.50.20.10">
    <property type="entry name" value="Lipoprotein localisation LolA/LolB/LppX"/>
    <property type="match status" value="1"/>
</dbReference>
<dbReference type="PANTHER" id="PTHR38782:SF1">
    <property type="entry name" value="SIGMA-E FACTOR REGULATORY PROTEIN RSEB"/>
    <property type="match status" value="1"/>
</dbReference>
<feature type="signal peptide" evidence="1">
    <location>
        <begin position="1"/>
        <end position="23"/>
    </location>
</feature>